<proteinExistence type="predicted"/>
<sequence length="862" mass="99479">MRKKVLLMGKSGSGKSSMRSIIFNNYIAKDTRRLGATIDVEHSHVRFLGNLVLNLWDCGGQDAFMENYLSTQRDHIFRNVEVLIYVFDVESREFNMDLHTYESCLEAIRENSPKARVFCLIHKMDLVQEEMRDCIYQERFKILYERSENLETMILSTSIWDETLYKAWSSIVYTLVPNVPTLEKHLKQFAFHTEADEVVLFERTTFLVISHTSHPEFDHPDIHLAGNKMQSQFTSFELRTRIFSAFIAPYACDTYILVVLSDPLGLTIVSIKNNKDKISVSSLILIIADQRVRMKKTNEKATAPLPIALGDALLLHPLSILRLLIRIFTGTRVPVCQGTLDISSTSVHVNDTFSIERLWKGGFFGKGSLSRSALSWETRMKRLLGLIGPDEAITSEERTFQRRLARRAFKQRRAQREGGNVGVEEEILQKKNTEEGKIELEIKDDNETRAIFKKELPKVFPNVEYMQLRLEEAFFLSYALGVLEIEISKGIHVKTSMDLLLLFCSLCSEFNSQIEPGTKSSIQADNRFLISYVAYHHYRSLGWVVRPGIKFALLRPVFSHSEFTITLIPSYSEKKEGNKELSWYWLHCINRVISQVKKTIVLCYVEIPPKDVFEKALKTNRVDEVLKKYKIREIECFAQVLAPRLSGIFVPFNAFLPIRLNCQKRFFQTYVDNKEQLKNQKNESLDTNESFDSVLEFYSRLFDLNKTEVSTFLPPDLLWQALTHKSYKHGKFPYNEKLSFQGRQVLKFHFALHITSLFPIYKNENVLTFKKMNDFVSPQTIGTLALKYGIDQVLRWKPAYDNLKASGLLKIASESLCAIIGAMFLHKGGAITKNFIEKKILPQKTCIFSIRLYYTTSYSSSP</sequence>
<evidence type="ECO:0000313" key="2">
    <source>
        <dbReference type="Proteomes" id="UP000768646"/>
    </source>
</evidence>
<accession>A0ACB7CGK3</accession>
<name>A0ACB7CGK3_9ASCO</name>
<keyword evidence="2" id="KW-1185">Reference proteome</keyword>
<reference evidence="1 2" key="1">
    <citation type="journal article" date="2021" name="Commun. Biol.">
        <title>Genomic insights into the host specific adaptation of the Pneumocystis genus.</title>
        <authorList>
            <person name="Cisse O.H."/>
            <person name="Ma L."/>
            <person name="Dekker J.P."/>
            <person name="Khil P.P."/>
            <person name="Youn J.-H."/>
            <person name="Brenchley J.M."/>
            <person name="Blair R."/>
            <person name="Pahar B."/>
            <person name="Chabe M."/>
            <person name="Van Rompay K.K.A."/>
            <person name="Keesler R."/>
            <person name="Sukura A."/>
            <person name="Hirsch V."/>
            <person name="Kutty G."/>
            <person name="Liu Y."/>
            <person name="Peng L."/>
            <person name="Chen J."/>
            <person name="Song J."/>
            <person name="Weissenbacher-Lang C."/>
            <person name="Xu J."/>
            <person name="Upham N.S."/>
            <person name="Stajich J.E."/>
            <person name="Cuomo C.A."/>
            <person name="Cushion M.T."/>
            <person name="Kovacs J.A."/>
        </authorList>
    </citation>
    <scope>NUCLEOTIDE SEQUENCE [LARGE SCALE GENOMIC DNA]</scope>
    <source>
        <strain evidence="1 2">RABM</strain>
    </source>
</reference>
<protein>
    <submittedName>
        <fullName evidence="1">Uncharacterized protein</fullName>
    </submittedName>
</protein>
<gene>
    <name evidence="1" type="ORF">PORY_000137</name>
</gene>
<organism evidence="1 2">
    <name type="scientific">Pneumocystis oryctolagi</name>
    <dbReference type="NCBI Taxonomy" id="42067"/>
    <lineage>
        <taxon>Eukaryota</taxon>
        <taxon>Fungi</taxon>
        <taxon>Dikarya</taxon>
        <taxon>Ascomycota</taxon>
        <taxon>Taphrinomycotina</taxon>
        <taxon>Pneumocystomycetes</taxon>
        <taxon>Pneumocystaceae</taxon>
        <taxon>Pneumocystis</taxon>
    </lineage>
</organism>
<evidence type="ECO:0000313" key="1">
    <source>
        <dbReference type="EMBL" id="KAG4306149.1"/>
    </source>
</evidence>
<comment type="caution">
    <text evidence="1">The sequence shown here is derived from an EMBL/GenBank/DDBJ whole genome shotgun (WGS) entry which is preliminary data.</text>
</comment>
<dbReference type="EMBL" id="JABTEG010000001">
    <property type="protein sequence ID" value="KAG4306149.1"/>
    <property type="molecule type" value="Genomic_DNA"/>
</dbReference>
<dbReference type="Proteomes" id="UP000768646">
    <property type="component" value="Unassembled WGS sequence"/>
</dbReference>